<evidence type="ECO:0000256" key="1">
    <source>
        <dbReference type="SAM" id="MobiDB-lite"/>
    </source>
</evidence>
<dbReference type="EMBL" id="JAWWNJ010000081">
    <property type="protein sequence ID" value="KAK7001891.1"/>
    <property type="molecule type" value="Genomic_DNA"/>
</dbReference>
<feature type="region of interest" description="Disordered" evidence="1">
    <location>
        <begin position="63"/>
        <end position="94"/>
    </location>
</feature>
<comment type="caution">
    <text evidence="3">The sequence shown here is derived from an EMBL/GenBank/DDBJ whole genome shotgun (WGS) entry which is preliminary data.</text>
</comment>
<gene>
    <name evidence="3" type="ORF">R3P38DRAFT_2557841</name>
</gene>
<feature type="domain" description="DUF6570" evidence="2">
    <location>
        <begin position="196"/>
        <end position="258"/>
    </location>
</feature>
<dbReference type="Proteomes" id="UP001362999">
    <property type="component" value="Unassembled WGS sequence"/>
</dbReference>
<feature type="compositionally biased region" description="Polar residues" evidence="1">
    <location>
        <begin position="80"/>
        <end position="94"/>
    </location>
</feature>
<keyword evidence="4" id="KW-1185">Reference proteome</keyword>
<evidence type="ECO:0000313" key="3">
    <source>
        <dbReference type="EMBL" id="KAK7001891.1"/>
    </source>
</evidence>
<dbReference type="InterPro" id="IPR046700">
    <property type="entry name" value="DUF6570"/>
</dbReference>
<reference evidence="3 4" key="1">
    <citation type="journal article" date="2024" name="J Genomics">
        <title>Draft genome sequencing and assembly of Favolaschia claudopus CIRM-BRFM 2984 isolated from oak limbs.</title>
        <authorList>
            <person name="Navarro D."/>
            <person name="Drula E."/>
            <person name="Chaduli D."/>
            <person name="Cazenave R."/>
            <person name="Ahrendt S."/>
            <person name="Wang J."/>
            <person name="Lipzen A."/>
            <person name="Daum C."/>
            <person name="Barry K."/>
            <person name="Grigoriev I.V."/>
            <person name="Favel A."/>
            <person name="Rosso M.N."/>
            <person name="Martin F."/>
        </authorList>
    </citation>
    <scope>NUCLEOTIDE SEQUENCE [LARGE SCALE GENOMIC DNA]</scope>
    <source>
        <strain evidence="3 4">CIRM-BRFM 2984</strain>
    </source>
</reference>
<sequence>MTLLLPGRKHKDAATLRADFLSHRCTPACLILESEAMTAGLVSKLPLSPSELQESSLILNLRSESKKRKAAPDEEHSNKQSRSAVEHSTPNSSFPVILTQNEKDDIVREFRASTSNAALKRYECSFCGKFELACDVKMRNFNDLDISLLEKAVDKLRETSQQHAIQPYKLSSLLNGSSYVLCHLCNLSVSYDKFQSLPIRSYANGLWIGDVPEELQNLTFLEEQCIARARATKCMYKIHLGPTGQLAARGNVCILPQD</sequence>
<evidence type="ECO:0000259" key="2">
    <source>
        <dbReference type="Pfam" id="PF20209"/>
    </source>
</evidence>
<evidence type="ECO:0000313" key="4">
    <source>
        <dbReference type="Proteomes" id="UP001362999"/>
    </source>
</evidence>
<accession>A0AAW0A7L2</accession>
<feature type="non-terminal residue" evidence="3">
    <location>
        <position position="258"/>
    </location>
</feature>
<organism evidence="3 4">
    <name type="scientific">Favolaschia claudopus</name>
    <dbReference type="NCBI Taxonomy" id="2862362"/>
    <lineage>
        <taxon>Eukaryota</taxon>
        <taxon>Fungi</taxon>
        <taxon>Dikarya</taxon>
        <taxon>Basidiomycota</taxon>
        <taxon>Agaricomycotina</taxon>
        <taxon>Agaricomycetes</taxon>
        <taxon>Agaricomycetidae</taxon>
        <taxon>Agaricales</taxon>
        <taxon>Marasmiineae</taxon>
        <taxon>Mycenaceae</taxon>
        <taxon>Favolaschia</taxon>
    </lineage>
</organism>
<proteinExistence type="predicted"/>
<dbReference type="Pfam" id="PF20209">
    <property type="entry name" value="DUF6570"/>
    <property type="match status" value="1"/>
</dbReference>
<protein>
    <recommendedName>
        <fullName evidence="2">DUF6570 domain-containing protein</fullName>
    </recommendedName>
</protein>
<name>A0AAW0A7L2_9AGAR</name>
<dbReference type="AlphaFoldDB" id="A0AAW0A7L2"/>